<comment type="similarity">
    <text evidence="4">Belongs to the protein kinase superfamily. TKL Ser/Thr protein kinase family. TGFB receptor subfamily.</text>
</comment>
<keyword evidence="14" id="KW-0460">Magnesium</keyword>
<dbReference type="SUPFAM" id="SSF57302">
    <property type="entry name" value="Snake toxin-like"/>
    <property type="match status" value="1"/>
</dbReference>
<evidence type="ECO:0000256" key="9">
    <source>
        <dbReference type="ARBA" id="ARBA00022723"/>
    </source>
</evidence>
<comment type="catalytic activity">
    <reaction evidence="20">
        <text>L-threonyl-[receptor-protein] + ATP = O-phospho-L-threonyl-[receptor-protein] + ADP + H(+)</text>
        <dbReference type="Rhea" id="RHEA:44880"/>
        <dbReference type="Rhea" id="RHEA-COMP:11024"/>
        <dbReference type="Rhea" id="RHEA-COMP:11025"/>
        <dbReference type="ChEBI" id="CHEBI:15378"/>
        <dbReference type="ChEBI" id="CHEBI:30013"/>
        <dbReference type="ChEBI" id="CHEBI:30616"/>
        <dbReference type="ChEBI" id="CHEBI:61977"/>
        <dbReference type="ChEBI" id="CHEBI:456216"/>
        <dbReference type="EC" id="2.7.11.30"/>
    </reaction>
</comment>
<keyword evidence="12" id="KW-0418">Kinase</keyword>
<comment type="cofactor">
    <cofactor evidence="1">
        <name>Mn(2+)</name>
        <dbReference type="ChEBI" id="CHEBI:29035"/>
    </cofactor>
</comment>
<evidence type="ECO:0000256" key="13">
    <source>
        <dbReference type="ARBA" id="ARBA00022840"/>
    </source>
</evidence>
<organism evidence="22 23">
    <name type="scientific">Pelusios castaneus</name>
    <name type="common">West African mud turtle</name>
    <dbReference type="NCBI Taxonomy" id="367368"/>
    <lineage>
        <taxon>Eukaryota</taxon>
        <taxon>Metazoa</taxon>
        <taxon>Chordata</taxon>
        <taxon>Craniata</taxon>
        <taxon>Vertebrata</taxon>
        <taxon>Euteleostomi</taxon>
        <taxon>Archelosauria</taxon>
        <taxon>Testudinata</taxon>
        <taxon>Testudines</taxon>
        <taxon>Pleurodira</taxon>
        <taxon>Pelomedusidae</taxon>
        <taxon>Pelusios</taxon>
    </lineage>
</organism>
<keyword evidence="11" id="KW-0547">Nucleotide-binding</keyword>
<dbReference type="CDD" id="cd23616">
    <property type="entry name" value="TFP_LU_ECD_AMHR2"/>
    <property type="match status" value="1"/>
</dbReference>
<dbReference type="Ensembl" id="ENSPCET00000016887.1">
    <property type="protein sequence ID" value="ENSPCEP00000016315.1"/>
    <property type="gene ID" value="ENSPCEG00000012812.1"/>
</dbReference>
<keyword evidence="7" id="KW-0808">Transferase</keyword>
<dbReference type="PROSITE" id="PS50011">
    <property type="entry name" value="PROTEIN_KINASE_DOM"/>
    <property type="match status" value="1"/>
</dbReference>
<dbReference type="GO" id="GO:0005024">
    <property type="term" value="F:transforming growth factor beta receptor activity"/>
    <property type="evidence" value="ECO:0007669"/>
    <property type="project" value="TreeGrafter"/>
</dbReference>
<keyword evidence="9" id="KW-0479">Metal-binding</keyword>
<evidence type="ECO:0000256" key="4">
    <source>
        <dbReference type="ARBA" id="ARBA00009605"/>
    </source>
</evidence>
<evidence type="ECO:0000256" key="20">
    <source>
        <dbReference type="ARBA" id="ARBA00048773"/>
    </source>
</evidence>
<evidence type="ECO:0000256" key="14">
    <source>
        <dbReference type="ARBA" id="ARBA00022842"/>
    </source>
</evidence>
<dbReference type="GO" id="GO:0030154">
    <property type="term" value="P:cell differentiation"/>
    <property type="evidence" value="ECO:0007669"/>
    <property type="project" value="UniProtKB-ARBA"/>
</dbReference>
<evidence type="ECO:0000256" key="11">
    <source>
        <dbReference type="ARBA" id="ARBA00022741"/>
    </source>
</evidence>
<dbReference type="PANTHER" id="PTHR23255:SF49">
    <property type="entry name" value="ANTI-MUELLERIAN HORMONE TYPE-2 RECEPTOR"/>
    <property type="match status" value="1"/>
</dbReference>
<evidence type="ECO:0000256" key="8">
    <source>
        <dbReference type="ARBA" id="ARBA00022692"/>
    </source>
</evidence>
<keyword evidence="13" id="KW-0067">ATP-binding</keyword>
<evidence type="ECO:0000256" key="5">
    <source>
        <dbReference type="ARBA" id="ARBA00012401"/>
    </source>
</evidence>
<keyword evidence="10" id="KW-0732">Signal</keyword>
<dbReference type="GO" id="GO:0005886">
    <property type="term" value="C:plasma membrane"/>
    <property type="evidence" value="ECO:0007669"/>
    <property type="project" value="TreeGrafter"/>
</dbReference>
<evidence type="ECO:0000256" key="2">
    <source>
        <dbReference type="ARBA" id="ARBA00001946"/>
    </source>
</evidence>
<sequence>PHGSSGHPTLTPRTSSISPGILGGNRSCVFYETSHNLKGTMRHKGLLLGGTEHSTILCLYSRCCFGIWNQSSHAVMPGCWDSDKDDCEDPACKPSPIQAFGATILRCLCSSDFCNANISWFGTPAVPQGDGSQGPGSATSGTIWIAVACPLLLFLGCLAFLGTAASPPLCHPICVWGGYLQVLQEGRFSVVWQGTLHETPVAIKAFPTTCFQHFADEWSVHSLPLMNHDNVARLLAAGRGGVCADQGSLLVLQLYPAGSLRHFLSQHISSWENTVRLALSLARGLAFLHEELWRDGLHKPSVAHRDLSSQNVLVQEDRSCAISDFGLATVLPLHLERWGGGRMEAGTQRYVAPEILDESLELRDWGHALKQADVYSLALVLWEILSRCSVLFPGCGVPAYQLAYEAELGGSPTYEELRRLAVEEQRRPVIPDSWSRTGKLLEDCWDPDPEARLTAECARQRLQRLGAELPAGSHGPPGEAGNTHDALCFGHHPRSAPCTMLGKHSPSLCSCRPSLTGWVCHPQVTPVSFTRMHPTHTLCPPLSPVMGMQITHTPSPPPPRHIRAYTLHPATNGHIAQTHIP</sequence>
<dbReference type="InterPro" id="IPR000333">
    <property type="entry name" value="TGFB_receptor"/>
</dbReference>
<dbReference type="FunFam" id="1.10.510.10:FF:000487">
    <property type="entry name" value="Anti-Muellerian hormone type-2 receptor"/>
    <property type="match status" value="1"/>
</dbReference>
<keyword evidence="15" id="KW-1133">Transmembrane helix</keyword>
<comment type="subcellular location">
    <subcellularLocation>
        <location evidence="3">Membrane</location>
        <topology evidence="3">Single-pass type I membrane protein</topology>
    </subcellularLocation>
</comment>
<dbReference type="PANTHER" id="PTHR23255">
    <property type="entry name" value="TRANSFORMING GROWTH FACTOR-BETA RECEPTOR TYPE I AND II"/>
    <property type="match status" value="1"/>
</dbReference>
<protein>
    <recommendedName>
        <fullName evidence="5">receptor protein serine/threonine kinase</fullName>
        <ecNumber evidence="5">2.7.11.30</ecNumber>
    </recommendedName>
</protein>
<dbReference type="InterPro" id="IPR000719">
    <property type="entry name" value="Prot_kinase_dom"/>
</dbReference>
<evidence type="ECO:0000256" key="18">
    <source>
        <dbReference type="ARBA" id="ARBA00023180"/>
    </source>
</evidence>
<dbReference type="InterPro" id="IPR011009">
    <property type="entry name" value="Kinase-like_dom_sf"/>
</dbReference>
<keyword evidence="17" id="KW-0675">Receptor</keyword>
<evidence type="ECO:0000313" key="22">
    <source>
        <dbReference type="Ensembl" id="ENSPCEP00000016315.1"/>
    </source>
</evidence>
<dbReference type="InterPro" id="IPR045860">
    <property type="entry name" value="Snake_toxin-like_sf"/>
</dbReference>
<dbReference type="SUPFAM" id="SSF56112">
    <property type="entry name" value="Protein kinase-like (PK-like)"/>
    <property type="match status" value="1"/>
</dbReference>
<keyword evidence="8" id="KW-0812">Transmembrane</keyword>
<evidence type="ECO:0000256" key="6">
    <source>
        <dbReference type="ARBA" id="ARBA00022527"/>
    </source>
</evidence>
<comment type="cofactor">
    <cofactor evidence="2">
        <name>Mg(2+)</name>
        <dbReference type="ChEBI" id="CHEBI:18420"/>
    </cofactor>
</comment>
<keyword evidence="23" id="KW-1185">Reference proteome</keyword>
<dbReference type="AlphaFoldDB" id="A0A8C8VL89"/>
<name>A0A8C8VL89_9SAUR</name>
<dbReference type="Gene3D" id="1.10.510.10">
    <property type="entry name" value="Transferase(Phosphotransferase) domain 1"/>
    <property type="match status" value="1"/>
</dbReference>
<evidence type="ECO:0000256" key="15">
    <source>
        <dbReference type="ARBA" id="ARBA00022989"/>
    </source>
</evidence>
<dbReference type="Gene3D" id="2.10.60.10">
    <property type="entry name" value="CD59"/>
    <property type="match status" value="1"/>
</dbReference>
<proteinExistence type="inferred from homology"/>
<dbReference type="GO" id="GO:0005524">
    <property type="term" value="F:ATP binding"/>
    <property type="evidence" value="ECO:0007669"/>
    <property type="project" value="UniProtKB-KW"/>
</dbReference>
<reference evidence="22" key="2">
    <citation type="submission" date="2025-09" db="UniProtKB">
        <authorList>
            <consortium name="Ensembl"/>
        </authorList>
    </citation>
    <scope>IDENTIFICATION</scope>
</reference>
<evidence type="ECO:0000256" key="16">
    <source>
        <dbReference type="ARBA" id="ARBA00023136"/>
    </source>
</evidence>
<dbReference type="GO" id="GO:0030509">
    <property type="term" value="P:BMP signaling pathway"/>
    <property type="evidence" value="ECO:0007669"/>
    <property type="project" value="TreeGrafter"/>
</dbReference>
<evidence type="ECO:0000256" key="3">
    <source>
        <dbReference type="ARBA" id="ARBA00004479"/>
    </source>
</evidence>
<evidence type="ECO:0000313" key="23">
    <source>
        <dbReference type="Proteomes" id="UP000694393"/>
    </source>
</evidence>
<dbReference type="Proteomes" id="UP000694393">
    <property type="component" value="Unplaced"/>
</dbReference>
<accession>A0A8C8VL89</accession>
<dbReference type="Gene3D" id="3.30.200.20">
    <property type="entry name" value="Phosphorylase Kinase, domain 1"/>
    <property type="match status" value="1"/>
</dbReference>
<comment type="catalytic activity">
    <reaction evidence="19">
        <text>L-seryl-[receptor-protein] + ATP = O-phospho-L-seryl-[receptor-protein] + ADP + H(+)</text>
        <dbReference type="Rhea" id="RHEA:18673"/>
        <dbReference type="Rhea" id="RHEA-COMP:11022"/>
        <dbReference type="Rhea" id="RHEA-COMP:11023"/>
        <dbReference type="ChEBI" id="CHEBI:15378"/>
        <dbReference type="ChEBI" id="CHEBI:29999"/>
        <dbReference type="ChEBI" id="CHEBI:30616"/>
        <dbReference type="ChEBI" id="CHEBI:83421"/>
        <dbReference type="ChEBI" id="CHEBI:456216"/>
        <dbReference type="EC" id="2.7.11.30"/>
    </reaction>
</comment>
<evidence type="ECO:0000256" key="17">
    <source>
        <dbReference type="ARBA" id="ARBA00023170"/>
    </source>
</evidence>
<dbReference type="Pfam" id="PF07714">
    <property type="entry name" value="PK_Tyr_Ser-Thr"/>
    <property type="match status" value="1"/>
</dbReference>
<evidence type="ECO:0000256" key="12">
    <source>
        <dbReference type="ARBA" id="ARBA00022777"/>
    </source>
</evidence>
<dbReference type="InterPro" id="IPR001245">
    <property type="entry name" value="Ser-Thr/Tyr_kinase_cat_dom"/>
</dbReference>
<evidence type="ECO:0000256" key="19">
    <source>
        <dbReference type="ARBA" id="ARBA00047681"/>
    </source>
</evidence>
<keyword evidence="16" id="KW-0472">Membrane</keyword>
<keyword evidence="6" id="KW-0723">Serine/threonine-protein kinase</keyword>
<evidence type="ECO:0000256" key="1">
    <source>
        <dbReference type="ARBA" id="ARBA00001936"/>
    </source>
</evidence>
<keyword evidence="18" id="KW-0325">Glycoprotein</keyword>
<evidence type="ECO:0000259" key="21">
    <source>
        <dbReference type="PROSITE" id="PS50011"/>
    </source>
</evidence>
<reference evidence="22" key="1">
    <citation type="submission" date="2025-08" db="UniProtKB">
        <authorList>
            <consortium name="Ensembl"/>
        </authorList>
    </citation>
    <scope>IDENTIFICATION</scope>
</reference>
<feature type="domain" description="Protein kinase" evidence="21">
    <location>
        <begin position="177"/>
        <end position="465"/>
    </location>
</feature>
<dbReference type="GO" id="GO:0043235">
    <property type="term" value="C:receptor complex"/>
    <property type="evidence" value="ECO:0007669"/>
    <property type="project" value="TreeGrafter"/>
</dbReference>
<dbReference type="EC" id="2.7.11.30" evidence="5"/>
<evidence type="ECO:0000256" key="7">
    <source>
        <dbReference type="ARBA" id="ARBA00022679"/>
    </source>
</evidence>
<evidence type="ECO:0000256" key="10">
    <source>
        <dbReference type="ARBA" id="ARBA00022729"/>
    </source>
</evidence>